<feature type="transmembrane region" description="Helical" evidence="1">
    <location>
        <begin position="114"/>
        <end position="132"/>
    </location>
</feature>
<dbReference type="KEGG" id="scs:Sta7437_3223"/>
<evidence type="ECO:0000313" key="2">
    <source>
        <dbReference type="EMBL" id="AFZ36730.1"/>
    </source>
</evidence>
<dbReference type="AlphaFoldDB" id="K9XVW3"/>
<evidence type="ECO:0000313" key="3">
    <source>
        <dbReference type="Proteomes" id="UP000010473"/>
    </source>
</evidence>
<keyword evidence="1" id="KW-0472">Membrane</keyword>
<reference evidence="3" key="1">
    <citation type="journal article" date="2013" name="Proc. Natl. Acad. Sci. U.S.A.">
        <title>Improving the coverage of the cyanobacterial phylum using diversity-driven genome sequencing.</title>
        <authorList>
            <person name="Shih P.M."/>
            <person name="Wu D."/>
            <person name="Latifi A."/>
            <person name="Axen S.D."/>
            <person name="Fewer D.P."/>
            <person name="Talla E."/>
            <person name="Calteau A."/>
            <person name="Cai F."/>
            <person name="Tandeau de Marsac N."/>
            <person name="Rippka R."/>
            <person name="Herdman M."/>
            <person name="Sivonen K."/>
            <person name="Coursin T."/>
            <person name="Laurent T."/>
            <person name="Goodwin L."/>
            <person name="Nolan M."/>
            <person name="Davenport K.W."/>
            <person name="Han C.S."/>
            <person name="Rubin E.M."/>
            <person name="Eisen J.A."/>
            <person name="Woyke T."/>
            <person name="Gugger M."/>
            <person name="Kerfeld C.A."/>
        </authorList>
    </citation>
    <scope>NUCLEOTIDE SEQUENCE [LARGE SCALE GENOMIC DNA]</scope>
    <source>
        <strain evidence="3">ATCC 29371 / PCC 7437</strain>
    </source>
</reference>
<protein>
    <submittedName>
        <fullName evidence="2">Uncharacterized protein</fullName>
    </submittedName>
</protein>
<keyword evidence="1" id="KW-1133">Transmembrane helix</keyword>
<dbReference type="OrthoDB" id="451713at2"/>
<organism evidence="2 3">
    <name type="scientific">Stanieria cyanosphaera (strain ATCC 29371 / PCC 7437)</name>
    <dbReference type="NCBI Taxonomy" id="111780"/>
    <lineage>
        <taxon>Bacteria</taxon>
        <taxon>Bacillati</taxon>
        <taxon>Cyanobacteriota</taxon>
        <taxon>Cyanophyceae</taxon>
        <taxon>Pleurocapsales</taxon>
        <taxon>Dermocarpellaceae</taxon>
        <taxon>Stanieria</taxon>
    </lineage>
</organism>
<keyword evidence="3" id="KW-1185">Reference proteome</keyword>
<feature type="transmembrane region" description="Helical" evidence="1">
    <location>
        <begin position="186"/>
        <end position="204"/>
    </location>
</feature>
<feature type="transmembrane region" description="Helical" evidence="1">
    <location>
        <begin position="84"/>
        <end position="102"/>
    </location>
</feature>
<dbReference type="HOGENOM" id="CLU_102452_0_0_3"/>
<dbReference type="eggNOG" id="ENOG5032U2A">
    <property type="taxonomic scope" value="Bacteria"/>
</dbReference>
<sequence length="235" mass="27305">MNKVNNKIIGLIYLPFLLLLIGIGLQKEVSVKLLVRDIFSVVELPSYTSIVSNLGILFWCSAFTVCWFSYLLFKNYLSQKKRGFLLYSSAISLFLLLDDFFLLHERFYSSHFHLPEKLLFCIYVIIFINYLFQFRSVIVKTQYSILLLAMFFFAISFSLDLIEERLFPPPQLGPDLFFLIEDGSKFLGIIGWCLYLTSVGLLSSTKIMSQVKTKNFSPKINQEEDVITSEKIRIF</sequence>
<accession>K9XVW3</accession>
<dbReference type="EMBL" id="CP003653">
    <property type="protein sequence ID" value="AFZ36730.1"/>
    <property type="molecule type" value="Genomic_DNA"/>
</dbReference>
<keyword evidence="1" id="KW-0812">Transmembrane</keyword>
<gene>
    <name evidence="2" type="ordered locus">Sta7437_3223</name>
</gene>
<dbReference type="RefSeq" id="WP_015194392.1">
    <property type="nucleotide sequence ID" value="NC_019748.1"/>
</dbReference>
<dbReference type="Proteomes" id="UP000010473">
    <property type="component" value="Chromosome"/>
</dbReference>
<evidence type="ECO:0000256" key="1">
    <source>
        <dbReference type="SAM" id="Phobius"/>
    </source>
</evidence>
<feature type="transmembrane region" description="Helical" evidence="1">
    <location>
        <begin position="144"/>
        <end position="162"/>
    </location>
</feature>
<feature type="transmembrane region" description="Helical" evidence="1">
    <location>
        <begin position="50"/>
        <end position="72"/>
    </location>
</feature>
<name>K9XVW3_STAC7</name>
<proteinExistence type="predicted"/>